<dbReference type="AlphaFoldDB" id="A0AAW2IN64"/>
<comment type="caution">
    <text evidence="2">The sequence shown here is derived from an EMBL/GenBank/DDBJ whole genome shotgun (WGS) entry which is preliminary data.</text>
</comment>
<evidence type="ECO:0000313" key="2">
    <source>
        <dbReference type="EMBL" id="KAL0283213.1"/>
    </source>
</evidence>
<proteinExistence type="predicted"/>
<feature type="compositionally biased region" description="Polar residues" evidence="1">
    <location>
        <begin position="55"/>
        <end position="65"/>
    </location>
</feature>
<evidence type="ECO:0000313" key="3">
    <source>
        <dbReference type="EMBL" id="KAL0288460.1"/>
    </source>
</evidence>
<reference evidence="2" key="2">
    <citation type="journal article" date="2024" name="Plant">
        <title>Genomic evolution and insights into agronomic trait innovations of Sesamum species.</title>
        <authorList>
            <person name="Miao H."/>
            <person name="Wang L."/>
            <person name="Qu L."/>
            <person name="Liu H."/>
            <person name="Sun Y."/>
            <person name="Le M."/>
            <person name="Wang Q."/>
            <person name="Wei S."/>
            <person name="Zheng Y."/>
            <person name="Lin W."/>
            <person name="Duan Y."/>
            <person name="Cao H."/>
            <person name="Xiong S."/>
            <person name="Wang X."/>
            <person name="Wei L."/>
            <person name="Li C."/>
            <person name="Ma Q."/>
            <person name="Ju M."/>
            <person name="Zhao R."/>
            <person name="Li G."/>
            <person name="Mu C."/>
            <person name="Tian Q."/>
            <person name="Mei H."/>
            <person name="Zhang T."/>
            <person name="Gao T."/>
            <person name="Zhang H."/>
        </authorList>
    </citation>
    <scope>NUCLEOTIDE SEQUENCE</scope>
    <source>
        <strain evidence="2">G01</strain>
    </source>
</reference>
<accession>A0AAW2IN64</accession>
<protein>
    <submittedName>
        <fullName evidence="2">Uncharacterized protein</fullName>
    </submittedName>
</protein>
<feature type="compositionally biased region" description="Polar residues" evidence="1">
    <location>
        <begin position="16"/>
        <end position="33"/>
    </location>
</feature>
<sequence>MGTRLNELLLEESSEVPQSNAGTSSVPTVSTDNVPILHRSARVPQPSERYGFLGMTSQLDNDPKT</sequence>
<evidence type="ECO:0000256" key="1">
    <source>
        <dbReference type="SAM" id="MobiDB-lite"/>
    </source>
</evidence>
<gene>
    <name evidence="2" type="ORF">Sangu_2478200</name>
    <name evidence="3" type="ORF">Sangu_2657300</name>
</gene>
<name>A0AAW2IN64_9LAMI</name>
<dbReference type="EMBL" id="JACGWK010001445">
    <property type="protein sequence ID" value="KAL0288460.1"/>
    <property type="molecule type" value="Genomic_DNA"/>
</dbReference>
<feature type="region of interest" description="Disordered" evidence="1">
    <location>
        <begin position="1"/>
        <end position="65"/>
    </location>
</feature>
<dbReference type="EMBL" id="JACGWK010001742">
    <property type="protein sequence ID" value="KAL0283213.1"/>
    <property type="molecule type" value="Genomic_DNA"/>
</dbReference>
<organism evidence="2">
    <name type="scientific">Sesamum angustifolium</name>
    <dbReference type="NCBI Taxonomy" id="2727405"/>
    <lineage>
        <taxon>Eukaryota</taxon>
        <taxon>Viridiplantae</taxon>
        <taxon>Streptophyta</taxon>
        <taxon>Embryophyta</taxon>
        <taxon>Tracheophyta</taxon>
        <taxon>Spermatophyta</taxon>
        <taxon>Magnoliopsida</taxon>
        <taxon>eudicotyledons</taxon>
        <taxon>Gunneridae</taxon>
        <taxon>Pentapetalae</taxon>
        <taxon>asterids</taxon>
        <taxon>lamiids</taxon>
        <taxon>Lamiales</taxon>
        <taxon>Pedaliaceae</taxon>
        <taxon>Sesamum</taxon>
    </lineage>
</organism>
<reference evidence="2" key="1">
    <citation type="submission" date="2020-06" db="EMBL/GenBank/DDBJ databases">
        <authorList>
            <person name="Li T."/>
            <person name="Hu X."/>
            <person name="Zhang T."/>
            <person name="Song X."/>
            <person name="Zhang H."/>
            <person name="Dai N."/>
            <person name="Sheng W."/>
            <person name="Hou X."/>
            <person name="Wei L."/>
        </authorList>
    </citation>
    <scope>NUCLEOTIDE SEQUENCE</scope>
    <source>
        <strain evidence="2">G01</strain>
        <tissue evidence="2">Leaf</tissue>
    </source>
</reference>